<dbReference type="Proteomes" id="UP000216498">
    <property type="component" value="Unassembled WGS sequence"/>
</dbReference>
<dbReference type="InterPro" id="IPR024217">
    <property type="entry name" value="DUF3813"/>
</dbReference>
<dbReference type="RefSeq" id="WP_094886667.1">
    <property type="nucleotide sequence ID" value="NZ_NPMS01000007.1"/>
</dbReference>
<dbReference type="EMBL" id="NPMS01000007">
    <property type="protein sequence ID" value="OZU87979.1"/>
    <property type="molecule type" value="Genomic_DNA"/>
</dbReference>
<feature type="compositionally biased region" description="Polar residues" evidence="1">
    <location>
        <begin position="16"/>
        <end position="28"/>
    </location>
</feature>
<keyword evidence="3" id="KW-1185">Reference proteome</keyword>
<proteinExistence type="predicted"/>
<comment type="caution">
    <text evidence="2">The sequence shown here is derived from an EMBL/GenBank/DDBJ whole genome shotgun (WGS) entry which is preliminary data.</text>
</comment>
<feature type="compositionally biased region" description="Low complexity" evidence="1">
    <location>
        <begin position="29"/>
        <end position="44"/>
    </location>
</feature>
<evidence type="ECO:0000313" key="2">
    <source>
        <dbReference type="EMBL" id="OZU87979.1"/>
    </source>
</evidence>
<accession>A0A265N947</accession>
<protein>
    <recommendedName>
        <fullName evidence="4">DUF3813 domain-containing protein</fullName>
    </recommendedName>
</protein>
<feature type="compositionally biased region" description="Low complexity" evidence="1">
    <location>
        <begin position="51"/>
        <end position="66"/>
    </location>
</feature>
<reference evidence="2 3" key="1">
    <citation type="submission" date="2017-08" db="EMBL/GenBank/DDBJ databases">
        <title>Virgibacillus indicus sp. nov. and Virgibacillus profoundi sp. nov, two moderately halophilic bacteria isolated from marine sediment by using the Microfluidic Streak Plate.</title>
        <authorList>
            <person name="Xu B."/>
            <person name="Hu B."/>
            <person name="Wang J."/>
            <person name="Zhu Y."/>
            <person name="Huang L."/>
            <person name="Du W."/>
            <person name="Huang Y."/>
        </authorList>
    </citation>
    <scope>NUCLEOTIDE SEQUENCE [LARGE SCALE GENOMIC DNA]</scope>
    <source>
        <strain evidence="2 3">IO3-P2-C2</strain>
    </source>
</reference>
<evidence type="ECO:0000256" key="1">
    <source>
        <dbReference type="SAM" id="MobiDB-lite"/>
    </source>
</evidence>
<name>A0A265N947_9BACI</name>
<evidence type="ECO:0008006" key="4">
    <source>
        <dbReference type="Google" id="ProtNLM"/>
    </source>
</evidence>
<dbReference type="Pfam" id="PF12758">
    <property type="entry name" value="DUF3813"/>
    <property type="match status" value="1"/>
</dbReference>
<organism evidence="2 3">
    <name type="scientific">Virgibacillus indicus</name>
    <dbReference type="NCBI Taxonomy" id="2024554"/>
    <lineage>
        <taxon>Bacteria</taxon>
        <taxon>Bacillati</taxon>
        <taxon>Bacillota</taxon>
        <taxon>Bacilli</taxon>
        <taxon>Bacillales</taxon>
        <taxon>Bacillaceae</taxon>
        <taxon>Virgibacillus</taxon>
    </lineage>
</organism>
<dbReference type="AlphaFoldDB" id="A0A265N947"/>
<feature type="region of interest" description="Disordered" evidence="1">
    <location>
        <begin position="16"/>
        <end position="66"/>
    </location>
</feature>
<gene>
    <name evidence="2" type="ORF">CIL03_14855</name>
</gene>
<sequence length="66" mass="7350">MENNLFQQAKDAVTNFMNGQGNANASPTDQQAAQNAIQAAYNDASPEEKQQLQQLEQQLKQRNQLS</sequence>
<evidence type="ECO:0000313" key="3">
    <source>
        <dbReference type="Proteomes" id="UP000216498"/>
    </source>
</evidence>